<reference evidence="1" key="1">
    <citation type="submission" date="2023-03" db="EMBL/GenBank/DDBJ databases">
        <title>Massive genome expansion in bonnet fungi (Mycena s.s.) driven by repeated elements and novel gene families across ecological guilds.</title>
        <authorList>
            <consortium name="Lawrence Berkeley National Laboratory"/>
            <person name="Harder C.B."/>
            <person name="Miyauchi S."/>
            <person name="Viragh M."/>
            <person name="Kuo A."/>
            <person name="Thoen E."/>
            <person name="Andreopoulos B."/>
            <person name="Lu D."/>
            <person name="Skrede I."/>
            <person name="Drula E."/>
            <person name="Henrissat B."/>
            <person name="Morin E."/>
            <person name="Kohler A."/>
            <person name="Barry K."/>
            <person name="LaButti K."/>
            <person name="Morin E."/>
            <person name="Salamov A."/>
            <person name="Lipzen A."/>
            <person name="Mereny Z."/>
            <person name="Hegedus B."/>
            <person name="Baldrian P."/>
            <person name="Stursova M."/>
            <person name="Weitz H."/>
            <person name="Taylor A."/>
            <person name="Grigoriev I.V."/>
            <person name="Nagy L.G."/>
            <person name="Martin F."/>
            <person name="Kauserud H."/>
        </authorList>
    </citation>
    <scope>NUCLEOTIDE SEQUENCE</scope>
    <source>
        <strain evidence="1">CBHHK182m</strain>
    </source>
</reference>
<accession>A0AAD7IGJ2</accession>
<evidence type="ECO:0000313" key="1">
    <source>
        <dbReference type="EMBL" id="KAJ7742622.1"/>
    </source>
</evidence>
<name>A0AAD7IGJ2_9AGAR</name>
<proteinExistence type="predicted"/>
<organism evidence="1 2">
    <name type="scientific">Mycena metata</name>
    <dbReference type="NCBI Taxonomy" id="1033252"/>
    <lineage>
        <taxon>Eukaryota</taxon>
        <taxon>Fungi</taxon>
        <taxon>Dikarya</taxon>
        <taxon>Basidiomycota</taxon>
        <taxon>Agaricomycotina</taxon>
        <taxon>Agaricomycetes</taxon>
        <taxon>Agaricomycetidae</taxon>
        <taxon>Agaricales</taxon>
        <taxon>Marasmiineae</taxon>
        <taxon>Mycenaceae</taxon>
        <taxon>Mycena</taxon>
    </lineage>
</organism>
<dbReference type="AlphaFoldDB" id="A0AAD7IGJ2"/>
<dbReference type="EMBL" id="JARKIB010000094">
    <property type="protein sequence ID" value="KAJ7742622.1"/>
    <property type="molecule type" value="Genomic_DNA"/>
</dbReference>
<evidence type="ECO:0000313" key="2">
    <source>
        <dbReference type="Proteomes" id="UP001215598"/>
    </source>
</evidence>
<gene>
    <name evidence="1" type="ORF">B0H16DRAFT_1022277</name>
</gene>
<keyword evidence="2" id="KW-1185">Reference proteome</keyword>
<comment type="caution">
    <text evidence="1">The sequence shown here is derived from an EMBL/GenBank/DDBJ whole genome shotgun (WGS) entry which is preliminary data.</text>
</comment>
<dbReference type="Proteomes" id="UP001215598">
    <property type="component" value="Unassembled WGS sequence"/>
</dbReference>
<protein>
    <submittedName>
        <fullName evidence="1">Uncharacterized protein</fullName>
    </submittedName>
</protein>
<sequence length="435" mass="49012">MFNRAVDEDKCTLWIRASTRRLCVDDMILNSARTGWSLSYLRSVGHWKPGREDIDRMSYNGPNHEAVVISSLALSDYHKFCGSYSSHSAGGFSFPAHATATIGMVVKRHPNCEVELPVNVALLPLLYIRDPFFSWISDQPDGAPSDPSIDPRLAGDLMPDSWTRYNLHQILVIAAIHRDLSFECAELWLSQANHIFSSLQIRCNHNQYGVCMNLILPLPLTMHVEVVIDWVRFTRVFSPTTRSSCPSQGWLFLCPDAQLRSGPCSFRWPDCAAYWSRDPFGAVRLSPEEAEEAGFPLITLELRVWGDSWDSIDYAELWRFHQAKGFAPDSQEIARHLGHPLYQLCDEVAVETPFAHVTGGGIEEDNTDQHDATNATMSDERVYETVDSEHGDEDEKFEGLQADILLPSRGVRFLSKLPAVILALVVLCCLSYTTY</sequence>